<keyword evidence="3" id="KW-1185">Reference proteome</keyword>
<dbReference type="EMBL" id="JADFTZ010000008">
    <property type="protein sequence ID" value="MBE9577515.1"/>
    <property type="molecule type" value="Genomic_DNA"/>
</dbReference>
<dbReference type="InterPro" id="IPR012334">
    <property type="entry name" value="Pectin_lyas_fold"/>
</dbReference>
<dbReference type="RefSeq" id="WP_194097369.1">
    <property type="nucleotide sequence ID" value="NZ_JADFTZ010000008.1"/>
</dbReference>
<name>A0ABR9WV36_9FLAO</name>
<evidence type="ECO:0000313" key="2">
    <source>
        <dbReference type="EMBL" id="MBE9577515.1"/>
    </source>
</evidence>
<accession>A0ABR9WV36</accession>
<dbReference type="SMART" id="SM00710">
    <property type="entry name" value="PbH1"/>
    <property type="match status" value="5"/>
</dbReference>
<keyword evidence="1" id="KW-0732">Signal</keyword>
<dbReference type="InterPro" id="IPR011050">
    <property type="entry name" value="Pectin_lyase_fold/virulence"/>
</dbReference>
<organism evidence="2 3">
    <name type="scientific">Flavobacterium proteolyticum</name>
    <dbReference type="NCBI Taxonomy" id="2911683"/>
    <lineage>
        <taxon>Bacteria</taxon>
        <taxon>Pseudomonadati</taxon>
        <taxon>Bacteroidota</taxon>
        <taxon>Flavobacteriia</taxon>
        <taxon>Flavobacteriales</taxon>
        <taxon>Flavobacteriaceae</taxon>
        <taxon>Flavobacterium</taxon>
    </lineage>
</organism>
<sequence length="1118" mass="119833">MNKNYYLFRFRIIVFIVAFFFCSDVFSANIYVNDGSALNDVYCSAFGNDANSGLTAGSPKLTLAAAYAIATSGDIIYVDSGTYISTGTIAFNKNNIQIIGAGAANTIFESGSVTGTVRWGNLTANNAVFKGIQITKYDCASDGIAMTISSGTGIIFDQVIIYANVGSGGQGSLYISGSTTSVTIKNSSLPCNRVASANYGGALKINNATVNIENCSMNNNVISALDGGAILIQGASANVTITNSTFDANGATTGGAIAHKGGTLTILNSCFDSNITAGGGSAFGGGAIIINPSVDSNVTISNCSFSNNSTTAASSDGGAITITNSSDVTSNINIKSCSFTNNNAVDKGEDISFDKGSTAPVFDVVLENNTFNSVYSGTQVNLYNKDIPKNSIKINDLGAGIGGNGDMVADGLGVSVSKPEFGADTTIVAAPGYTENSTALPSSLPLTICNDRFTGTCGAASATFICSTLNTWGDVTTTATDADVITFDKGANLPNAITAATWATSVITFTKATHGLVVGNWVVIEGFTPAGYNGYYKVTAVPTTGTFRVAKTTNPGTTTVLGTFTKGTPIGWSRKTIPTVDEHVIIDYDYNTSTYGNIDACVMTVKTGKTLVIDNDSKSNVGADELGTYVYVVNSIFNNGIINVKSRGNLVQVNYPLDLNNESIVTPNINFTKDTGNKIRWDYVYWSKPVSNAILPVFNTNFDIKYYWDPDFCVNGVNFSYQGWRSLVSEPTVATGFITRVKTSVGTTPANITLNYSGTSNNGNYNATVKYYDNEHNAFRNFTLLGNPYPGAIKFEDFYNENSDKIYGTVYLWSANTPYPGSGLYQQADYASFNLTGGVGVPSATTQSPNGILPNGYIASAQGFMVRPKVNGTVLFTNKQRTKDIPSNNQFYKGANDEKDRYWLRLADAEGRYNELLVGYISGATNDFDEAYDGPINSLSPVKFYSVLGDEKLVIQGREAFQLTDKVALDYSLQNPSSMLTISLSKKEGVFNTQSIYLHDKKLNFYHDLSQANYFFYPDDTQNRFEIIYKLNGENDEIDEVVTTVQASILNSEFEVLSNTPLLKIELYDINGRLIVNTLIKEEVLTFNKNIDLASGVYIVNITCANGVKKTIKILNQN</sequence>
<reference evidence="2 3" key="1">
    <citation type="submission" date="2020-10" db="EMBL/GenBank/DDBJ databases">
        <title>The genome sequence of Flavobacterium aquaticum 1Y8A.</title>
        <authorList>
            <person name="Liu Y."/>
        </authorList>
    </citation>
    <scope>NUCLEOTIDE SEQUENCE [LARGE SCALE GENOMIC DNA]</scope>
    <source>
        <strain evidence="2 3">1Y8A</strain>
    </source>
</reference>
<evidence type="ECO:0000256" key="1">
    <source>
        <dbReference type="ARBA" id="ARBA00022729"/>
    </source>
</evidence>
<evidence type="ECO:0000313" key="3">
    <source>
        <dbReference type="Proteomes" id="UP000656274"/>
    </source>
</evidence>
<proteinExistence type="predicted"/>
<dbReference type="Gene3D" id="2.40.30.20">
    <property type="match status" value="1"/>
</dbReference>
<dbReference type="Proteomes" id="UP000656274">
    <property type="component" value="Unassembled WGS sequence"/>
</dbReference>
<gene>
    <name evidence="2" type="ORF">IM755_12425</name>
</gene>
<comment type="caution">
    <text evidence="2">The sequence shown here is derived from an EMBL/GenBank/DDBJ whole genome shotgun (WGS) entry which is preliminary data.</text>
</comment>
<dbReference type="SUPFAM" id="SSF51126">
    <property type="entry name" value="Pectin lyase-like"/>
    <property type="match status" value="1"/>
</dbReference>
<dbReference type="Gene3D" id="2.160.20.10">
    <property type="entry name" value="Single-stranded right-handed beta-helix, Pectin lyase-like"/>
    <property type="match status" value="1"/>
</dbReference>
<dbReference type="InterPro" id="IPR023366">
    <property type="entry name" value="ATP_synth_asu-like_sf"/>
</dbReference>
<dbReference type="InterPro" id="IPR006626">
    <property type="entry name" value="PbH1"/>
</dbReference>
<dbReference type="NCBIfam" id="TIGR04183">
    <property type="entry name" value="Por_Secre_tail"/>
    <property type="match status" value="1"/>
</dbReference>
<dbReference type="InterPro" id="IPR026444">
    <property type="entry name" value="Secre_tail"/>
</dbReference>
<protein>
    <submittedName>
        <fullName evidence="2">T9SS type A sorting domain-containing protein</fullName>
    </submittedName>
</protein>